<protein>
    <submittedName>
        <fullName evidence="1">Transcription elongation factor</fullName>
    </submittedName>
</protein>
<dbReference type="Proteomes" id="UP000028531">
    <property type="component" value="Unassembled WGS sequence"/>
</dbReference>
<keyword evidence="1" id="KW-0648">Protein biosynthesis</keyword>
<name>A0A084JXL5_NONUL</name>
<keyword evidence="1" id="KW-0251">Elongation factor</keyword>
<organism evidence="1 2">
    <name type="scientific">Nonlabens ulvanivorans</name>
    <name type="common">Persicivirga ulvanivorans</name>
    <dbReference type="NCBI Taxonomy" id="906888"/>
    <lineage>
        <taxon>Bacteria</taxon>
        <taxon>Pseudomonadati</taxon>
        <taxon>Bacteroidota</taxon>
        <taxon>Flavobacteriia</taxon>
        <taxon>Flavobacteriales</taxon>
        <taxon>Flavobacteriaceae</taxon>
        <taxon>Nonlabens</taxon>
    </lineage>
</organism>
<dbReference type="GO" id="GO:0003746">
    <property type="term" value="F:translation elongation factor activity"/>
    <property type="evidence" value="ECO:0007669"/>
    <property type="project" value="UniProtKB-KW"/>
</dbReference>
<reference evidence="1 2" key="1">
    <citation type="submission" date="2014-07" db="EMBL/GenBank/DDBJ databases">
        <title>Draft genome sequence of Nonlabens ulvanivorans, an ulvan degrading bacterium.</title>
        <authorList>
            <person name="Kopel M."/>
            <person name="Helbert W."/>
            <person name="Henrissat B."/>
            <person name="Doniger T."/>
            <person name="Banin E."/>
        </authorList>
    </citation>
    <scope>NUCLEOTIDE SEQUENCE [LARGE SCALE GENOMIC DNA]</scope>
    <source>
        <strain evidence="1 2">PLR</strain>
    </source>
</reference>
<evidence type="ECO:0000313" key="1">
    <source>
        <dbReference type="EMBL" id="KEZ93699.1"/>
    </source>
</evidence>
<comment type="caution">
    <text evidence="1">The sequence shown here is derived from an EMBL/GenBank/DDBJ whole genome shotgun (WGS) entry which is preliminary data.</text>
</comment>
<proteinExistence type="predicted"/>
<accession>A0A084JXL5</accession>
<dbReference type="OrthoDB" id="667380at2"/>
<gene>
    <name evidence="1" type="ORF">IL45_05715</name>
</gene>
<dbReference type="EMBL" id="JPJI01000026">
    <property type="protein sequence ID" value="KEZ93699.1"/>
    <property type="molecule type" value="Genomic_DNA"/>
</dbReference>
<evidence type="ECO:0000313" key="2">
    <source>
        <dbReference type="Proteomes" id="UP000028531"/>
    </source>
</evidence>
<sequence length="168" mass="19281">MKSRDDIVYFYSLISFMKSTAFKKEIYDHCHHILEDRMATITKNLDRLMDSKQNETKSSAGDKYETGMAMIQNEEDLFKRQLADTSKIIEHFKKIDAVKKCDMVEPGALLKLPAGWFYVSAGMGKVMVDGEAIFCISLQSPIGVALKHKKKNDIVSFNHQKFTIQEIY</sequence>
<dbReference type="AlphaFoldDB" id="A0A084JXL5"/>